<dbReference type="STRING" id="146018.BN2156_04074"/>
<evidence type="ECO:0000313" key="7">
    <source>
        <dbReference type="EMBL" id="CRZ17193.1"/>
    </source>
</evidence>
<dbReference type="Pfam" id="PF25835">
    <property type="entry name" value="Fn3_SaeA_5th"/>
    <property type="match status" value="1"/>
</dbReference>
<protein>
    <submittedName>
        <fullName evidence="7">Uncharacterized protein</fullName>
    </submittedName>
</protein>
<dbReference type="EMBL" id="CWKH01000002">
    <property type="protein sequence ID" value="CRZ17193.1"/>
    <property type="molecule type" value="Genomic_DNA"/>
</dbReference>
<dbReference type="InterPro" id="IPR058693">
    <property type="entry name" value="Fn3_SaeA_3rd"/>
</dbReference>
<organism evidence="7 8">
    <name type="scientific">Mycolicibacterium neworleansense</name>
    <dbReference type="NCBI Taxonomy" id="146018"/>
    <lineage>
        <taxon>Bacteria</taxon>
        <taxon>Bacillati</taxon>
        <taxon>Actinomycetota</taxon>
        <taxon>Actinomycetes</taxon>
        <taxon>Mycobacteriales</taxon>
        <taxon>Mycobacteriaceae</taxon>
        <taxon>Mycolicibacterium</taxon>
    </lineage>
</organism>
<evidence type="ECO:0000259" key="1">
    <source>
        <dbReference type="Pfam" id="PF25831"/>
    </source>
</evidence>
<dbReference type="Pfam" id="PF25836">
    <property type="entry name" value="Fn3_SaeA_6th"/>
    <property type="match status" value="1"/>
</dbReference>
<reference evidence="8" key="1">
    <citation type="submission" date="2015-07" db="EMBL/GenBank/DDBJ databases">
        <authorList>
            <person name="Urmite Genomes"/>
        </authorList>
    </citation>
    <scope>NUCLEOTIDE SEQUENCE [LARGE SCALE GENOMIC DNA]</scope>
    <source>
        <strain evidence="8">type strain: ATCC 49404</strain>
    </source>
</reference>
<dbReference type="Pfam" id="PF25834">
    <property type="entry name" value="Fn3_SaeA_4th"/>
    <property type="match status" value="1"/>
</dbReference>
<dbReference type="InterPro" id="IPR058692">
    <property type="entry name" value="Fn3_SaeA_2nd"/>
</dbReference>
<evidence type="ECO:0000259" key="4">
    <source>
        <dbReference type="Pfam" id="PF25834"/>
    </source>
</evidence>
<dbReference type="InterPro" id="IPR058691">
    <property type="entry name" value="Fn3_SaeA_1st"/>
</dbReference>
<feature type="domain" description="SaeA N-terminal" evidence="1">
    <location>
        <begin position="82"/>
        <end position="142"/>
    </location>
</feature>
<dbReference type="AlphaFoldDB" id="A0A0H5RTC4"/>
<evidence type="ECO:0000259" key="6">
    <source>
        <dbReference type="Pfam" id="PF25836"/>
    </source>
</evidence>
<dbReference type="InterPro" id="IPR013783">
    <property type="entry name" value="Ig-like_fold"/>
</dbReference>
<dbReference type="InterPro" id="IPR058696">
    <property type="entry name" value="Fn3_SaeA_5th"/>
</dbReference>
<proteinExistence type="predicted"/>
<dbReference type="GO" id="GO:0005975">
    <property type="term" value="P:carbohydrate metabolic process"/>
    <property type="evidence" value="ECO:0007669"/>
    <property type="project" value="UniProtKB-ARBA"/>
</dbReference>
<accession>A0A0H5RTC4</accession>
<evidence type="ECO:0000313" key="8">
    <source>
        <dbReference type="Proteomes" id="UP000199147"/>
    </source>
</evidence>
<keyword evidence="8" id="KW-1185">Reference proteome</keyword>
<dbReference type="Pfam" id="PF25832">
    <property type="entry name" value="Fn3_SaeA_2nd"/>
    <property type="match status" value="1"/>
</dbReference>
<sequence>MCRTYVAVHNPVLLTGPPCRGDHVAAAVAFLGVQANAGLPPQEFALFELPEYVTPSGHVRRGFGVLMPDLYPVDDPDDADPRLAPLLAWRQQLVDSGAVAARSFKEAHLRLVLRSGRTDVEQIREMLPGSVAEHADEMARVLAELETGAAASTTETAVPTAGSVHTISFRHDESRPEVVDLSWPDYQANGGVVLYRVVSAEDREPKSPENADLVAATPLSAASDDRPLTGPVRYYQVWVITGTSRADALSTRPVLHAGGVLVAPLVDVSVREDNGLVIGKWTAPPAASSVHVYRIPLDDAEESEIDESRYRILADGEHRTGFVDSGAARGTRYRYRVRCAVEVDGVVRLSEPADADIEVSAVLAAVTDISVDTGFDGETFDVSWAAPGAEVAVYLSQTGPSAGGVSTELPENALEQVGLTPDLRLRQPVIDQAQPDGTHRTLMAGVPWPQGWSRAYVTPVTIVAGRAVLGRTVSAVRTGTIRDIELAEYCNKQVLTFEWPAGAAGVVVTLAAKGHDPRAGLTGRSFEISLEDYEKYGGMHLTGALPVGGCSLHLAPVAFSGGRRVTGPVASIEYPGMLRLQYAVRIGRDPNGFPTTATVAVRSEYDVPGSPSFVLVNNPQRIPLSVHDGQPVDVAPLDAQGQLADQPSKELRWTALTASGSGELWAANVSGLHGWIRLFLNIPDPAQLRTVALLDPPVPTLQLTTTVL</sequence>
<name>A0A0H5RTC4_9MYCO</name>
<dbReference type="InterPro" id="IPR058694">
    <property type="entry name" value="Fn3_SaeA_4th"/>
</dbReference>
<dbReference type="Pfam" id="PF25833">
    <property type="entry name" value="Fn3_SaeA_3rd"/>
    <property type="match status" value="1"/>
</dbReference>
<dbReference type="Gene3D" id="2.60.40.10">
    <property type="entry name" value="Immunoglobulins"/>
    <property type="match status" value="1"/>
</dbReference>
<feature type="domain" description="SaeA second Fn3-like" evidence="3">
    <location>
        <begin position="266"/>
        <end position="357"/>
    </location>
</feature>
<feature type="domain" description="SaeA third Fn3-like" evidence="4">
    <location>
        <begin position="373"/>
        <end position="473"/>
    </location>
</feature>
<evidence type="ECO:0000259" key="3">
    <source>
        <dbReference type="Pfam" id="PF25833"/>
    </source>
</evidence>
<feature type="domain" description="SaeA fifth Fn3-like" evidence="6">
    <location>
        <begin position="577"/>
        <end position="702"/>
    </location>
</feature>
<evidence type="ECO:0000259" key="2">
    <source>
        <dbReference type="Pfam" id="PF25832"/>
    </source>
</evidence>
<dbReference type="InterPro" id="IPR058695">
    <property type="entry name" value="SaeA_N"/>
</dbReference>
<dbReference type="Proteomes" id="UP000199147">
    <property type="component" value="Unassembled WGS sequence"/>
</dbReference>
<dbReference type="Pfam" id="PF25831">
    <property type="entry name" value="SaeA_1st"/>
    <property type="match status" value="1"/>
</dbReference>
<feature type="domain" description="SaeA first Fn3-like" evidence="2">
    <location>
        <begin position="174"/>
        <end position="260"/>
    </location>
</feature>
<gene>
    <name evidence="7" type="ORF">BN2156_04074</name>
</gene>
<evidence type="ECO:0000259" key="5">
    <source>
        <dbReference type="Pfam" id="PF25835"/>
    </source>
</evidence>
<feature type="domain" description="SaeA fourth Fn3-like" evidence="5">
    <location>
        <begin position="481"/>
        <end position="572"/>
    </location>
</feature>